<evidence type="ECO:0000256" key="1">
    <source>
        <dbReference type="ARBA" id="ARBA00006206"/>
    </source>
</evidence>
<reference evidence="6" key="1">
    <citation type="journal article" date="2013" name="Genome Announc.">
        <title>Draft Genome Sequence of the Dimorphic Prosthecate Bacterium Brevundimonas abyssalis TAR-001T.</title>
        <authorList>
            <person name="Tsubouchi T."/>
            <person name="Nishi S."/>
            <person name="Usui K."/>
            <person name="Shimane Y."/>
            <person name="Takaki Y."/>
            <person name="Maruyama T."/>
            <person name="Hatada Y."/>
        </authorList>
    </citation>
    <scope>NUCLEOTIDE SEQUENCE [LARGE SCALE GENOMIC DNA]</scope>
    <source>
        <strain evidence="6">TAR-001</strain>
    </source>
</reference>
<dbReference type="PANTHER" id="PTHR10091:SF0">
    <property type="entry name" value="GALACTOSE MUTAROTASE"/>
    <property type="match status" value="1"/>
</dbReference>
<accession>A0A8E0KK53</accession>
<dbReference type="Gene3D" id="2.70.98.10">
    <property type="match status" value="1"/>
</dbReference>
<dbReference type="GO" id="GO:0004034">
    <property type="term" value="F:aldose 1-epimerase activity"/>
    <property type="evidence" value="ECO:0007669"/>
    <property type="project" value="TreeGrafter"/>
</dbReference>
<organism evidence="5 6">
    <name type="scientific">Brevundimonas abyssalis TAR-001</name>
    <dbReference type="NCBI Taxonomy" id="1391729"/>
    <lineage>
        <taxon>Bacteria</taxon>
        <taxon>Pseudomonadati</taxon>
        <taxon>Pseudomonadota</taxon>
        <taxon>Alphaproteobacteria</taxon>
        <taxon>Caulobacterales</taxon>
        <taxon>Caulobacteraceae</taxon>
        <taxon>Brevundimonas</taxon>
    </lineage>
</organism>
<dbReference type="GO" id="GO:0033499">
    <property type="term" value="P:galactose catabolic process via UDP-galactose, Leloir pathway"/>
    <property type="evidence" value="ECO:0007669"/>
    <property type="project" value="TreeGrafter"/>
</dbReference>
<evidence type="ECO:0000313" key="6">
    <source>
        <dbReference type="Proteomes" id="UP000016569"/>
    </source>
</evidence>
<proteinExistence type="inferred from homology"/>
<dbReference type="NCBIfam" id="NF008277">
    <property type="entry name" value="PRK11055.1"/>
    <property type="match status" value="1"/>
</dbReference>
<dbReference type="PANTHER" id="PTHR10091">
    <property type="entry name" value="ALDOSE-1-EPIMERASE"/>
    <property type="match status" value="1"/>
</dbReference>
<evidence type="ECO:0000256" key="4">
    <source>
        <dbReference type="SAM" id="MobiDB-lite"/>
    </source>
</evidence>
<evidence type="ECO:0000313" key="5">
    <source>
        <dbReference type="EMBL" id="GAD59231.1"/>
    </source>
</evidence>
<sequence length="577" mass="62379">MTRLWISASMMGALLLAACGDSEPRPSQPSVNGAETPAPPPEQALASAGWSLIASGEGVALRLEGDNDLIAAVACMRDPAALRAETDRFQPIMSEDRFTVGVGGEAYALAADLQADRAKGVEARATFRPTCWIVWRRAARSPSTTAPRTWAPSPPYRPLTGTPSWPAAARPWTEARPSPSDPIGWTAFQRRRTAMVMNRRAFGAMIGVTGVMSVASCAAAQRRRTGSVVESPWGVLPDGRPVKAFDLTGANGMTARIIEYGAIVVSLTAPDRDGVMGDVVLGLDTLEDYIDRNRNFGTIVGRYAGRIAGGRFELDGRTIQLDTGGGAHSSHGGPDGFAKRLWRGQAIHDDLGPGVRLTLVSPDGDQGFPGELTTEVIYRLTPGGALRIDMTATTTRPTVINLTHHGYFNLTGDGGRPILDHELMMAADAFTPFDANKVVTGEIRPVAGTPFDFREAKPIGRHIDADEEQIRIGNGYDHNFVVRGAPGDFRLASWSRDPSSGRVMELHTTAPGVQLYTANAIRDWPAKGGVVYQPRTGFCLEPQHYQDSPNRPEFPSTALRPGETYRQHHEYRFSVQD</sequence>
<dbReference type="GO" id="GO:0006006">
    <property type="term" value="P:glucose metabolic process"/>
    <property type="evidence" value="ECO:0007669"/>
    <property type="project" value="TreeGrafter"/>
</dbReference>
<evidence type="ECO:0000256" key="3">
    <source>
        <dbReference type="ARBA" id="ARBA00023277"/>
    </source>
</evidence>
<dbReference type="Proteomes" id="UP000016569">
    <property type="component" value="Unassembled WGS sequence"/>
</dbReference>
<dbReference type="CDD" id="cd09019">
    <property type="entry name" value="galactose_mutarotase_like"/>
    <property type="match status" value="1"/>
</dbReference>
<protein>
    <submittedName>
        <fullName evidence="5">Aldose 1-epimerase</fullName>
    </submittedName>
</protein>
<keyword evidence="3" id="KW-0119">Carbohydrate metabolism</keyword>
<dbReference type="EMBL" id="BATC01000021">
    <property type="protein sequence ID" value="GAD59231.1"/>
    <property type="molecule type" value="Genomic_DNA"/>
</dbReference>
<evidence type="ECO:0000256" key="2">
    <source>
        <dbReference type="ARBA" id="ARBA00023235"/>
    </source>
</evidence>
<comment type="similarity">
    <text evidence="1">Belongs to the aldose epimerase family.</text>
</comment>
<dbReference type="Pfam" id="PF01263">
    <property type="entry name" value="Aldose_epim"/>
    <property type="match status" value="1"/>
</dbReference>
<name>A0A8E0KK53_9CAUL</name>
<dbReference type="GO" id="GO:0030246">
    <property type="term" value="F:carbohydrate binding"/>
    <property type="evidence" value="ECO:0007669"/>
    <property type="project" value="InterPro"/>
</dbReference>
<comment type="caution">
    <text evidence="5">The sequence shown here is derived from an EMBL/GenBank/DDBJ whole genome shotgun (WGS) entry which is preliminary data.</text>
</comment>
<feature type="region of interest" description="Disordered" evidence="4">
    <location>
        <begin position="21"/>
        <end position="43"/>
    </location>
</feature>
<gene>
    <name evidence="5" type="ORF">MBEBAB_1481</name>
</gene>
<dbReference type="SUPFAM" id="SSF74650">
    <property type="entry name" value="Galactose mutarotase-like"/>
    <property type="match status" value="1"/>
</dbReference>
<dbReference type="InterPro" id="IPR011013">
    <property type="entry name" value="Gal_mutarotase_sf_dom"/>
</dbReference>
<dbReference type="RefSeq" id="WP_021697326.1">
    <property type="nucleotide sequence ID" value="NZ_BATC01000021.1"/>
</dbReference>
<dbReference type="InterPro" id="IPR047215">
    <property type="entry name" value="Galactose_mutarotase-like"/>
</dbReference>
<keyword evidence="6" id="KW-1185">Reference proteome</keyword>
<dbReference type="AlphaFoldDB" id="A0A8E0KK53"/>
<dbReference type="InterPro" id="IPR008183">
    <property type="entry name" value="Aldose_1/G6P_1-epimerase"/>
</dbReference>
<dbReference type="PROSITE" id="PS51257">
    <property type="entry name" value="PROKAR_LIPOPROTEIN"/>
    <property type="match status" value="1"/>
</dbReference>
<dbReference type="InterPro" id="IPR014718">
    <property type="entry name" value="GH-type_carb-bd"/>
</dbReference>
<keyword evidence="2" id="KW-0413">Isomerase</keyword>
<dbReference type="GO" id="GO:0005737">
    <property type="term" value="C:cytoplasm"/>
    <property type="evidence" value="ECO:0007669"/>
    <property type="project" value="TreeGrafter"/>
</dbReference>